<dbReference type="RefSeq" id="WP_190463744.1">
    <property type="nucleotide sequence ID" value="NZ_JACJPW010000014.1"/>
</dbReference>
<sequence>MFVIFCYKQLIYPLTAMTLLASITIAVTYPSQAQRPRGQRSVSPRPTASVVQAEANYTLGGGDRIRIDVFEEPQLGGELQVPLGGLITLPLIGGISIQGLTTEQASRAIERRYAPYLKRPVVTVTLLSARPVNVLVSGEVNNPGSYSITLAQGQGYQSGVQYPTAIQAIKLAGGFTLTADIRRIQLRRPQTSSRERTIDIDFWKFLQAGDRGQDAILRDGDTIFVPTAANLSVGETRLIASAGLIGDPEKARTVAVVGEVFRPGSYVVVGGGTAAEPRNLGLPTVIRAIELAGGITSLADIRSIELRRATRAGTQQIISLNLWQLLQTGDLRQNAILQDGDTIVVPTATDVNPAEAEQLATASFAPANIQVTVIGEVKTPGSLRVAPNTTLNQALLVAGGFNNARAHRDTVELIRLNSNGSVSRRSVRVDMSQGINEQTNPQLRNNDVIVVRRSGIARIADTVDTVLTPATRSNQLFNIPLTILEIFRRL</sequence>
<protein>
    <submittedName>
        <fullName evidence="4">SLBB domain-containing protein</fullName>
    </submittedName>
</protein>
<dbReference type="Gene3D" id="3.30.1950.10">
    <property type="entry name" value="wza like domain"/>
    <property type="match status" value="1"/>
</dbReference>
<dbReference type="Pfam" id="PF10531">
    <property type="entry name" value="SLBB"/>
    <property type="match status" value="3"/>
</dbReference>
<accession>A0A926ZFD1</accession>
<gene>
    <name evidence="4" type="ORF">H6G03_07700</name>
</gene>
<dbReference type="InterPro" id="IPR003715">
    <property type="entry name" value="Poly_export_N"/>
</dbReference>
<feature type="domain" description="Soluble ligand binding" evidence="3">
    <location>
        <begin position="371"/>
        <end position="422"/>
    </location>
</feature>
<reference evidence="4" key="1">
    <citation type="journal article" date="2015" name="ISME J.">
        <title>Draft Genome Sequence of Streptomyces incarnatus NRRL8089, which Produces the Nucleoside Antibiotic Sinefungin.</title>
        <authorList>
            <person name="Oshima K."/>
            <person name="Hattori M."/>
            <person name="Shimizu H."/>
            <person name="Fukuda K."/>
            <person name="Nemoto M."/>
            <person name="Inagaki K."/>
            <person name="Tamura T."/>
        </authorList>
    </citation>
    <scope>NUCLEOTIDE SEQUENCE</scope>
    <source>
        <strain evidence="4">FACHB-1375</strain>
    </source>
</reference>
<evidence type="ECO:0000259" key="3">
    <source>
        <dbReference type="Pfam" id="PF10531"/>
    </source>
</evidence>
<dbReference type="AlphaFoldDB" id="A0A926ZFD1"/>
<comment type="caution">
    <text evidence="4">The sequence shown here is derived from an EMBL/GenBank/DDBJ whole genome shotgun (WGS) entry which is preliminary data.</text>
</comment>
<dbReference type="Pfam" id="PF02563">
    <property type="entry name" value="Poly_export"/>
    <property type="match status" value="1"/>
</dbReference>
<evidence type="ECO:0000256" key="1">
    <source>
        <dbReference type="ARBA" id="ARBA00022729"/>
    </source>
</evidence>
<dbReference type="Gene3D" id="3.10.560.10">
    <property type="entry name" value="Outer membrane lipoprotein wza domain like"/>
    <property type="match status" value="3"/>
</dbReference>
<dbReference type="PANTHER" id="PTHR33619:SF3">
    <property type="entry name" value="POLYSACCHARIDE EXPORT PROTEIN GFCE-RELATED"/>
    <property type="match status" value="1"/>
</dbReference>
<evidence type="ECO:0000259" key="2">
    <source>
        <dbReference type="Pfam" id="PF02563"/>
    </source>
</evidence>
<feature type="domain" description="Soluble ligand binding" evidence="3">
    <location>
        <begin position="284"/>
        <end position="316"/>
    </location>
</feature>
<dbReference type="EMBL" id="JACJPW010000014">
    <property type="protein sequence ID" value="MBD2180983.1"/>
    <property type="molecule type" value="Genomic_DNA"/>
</dbReference>
<feature type="domain" description="Soluble ligand binding" evidence="3">
    <location>
        <begin position="167"/>
        <end position="191"/>
    </location>
</feature>
<organism evidence="4 5">
    <name type="scientific">Aerosakkonema funiforme FACHB-1375</name>
    <dbReference type="NCBI Taxonomy" id="2949571"/>
    <lineage>
        <taxon>Bacteria</taxon>
        <taxon>Bacillati</taxon>
        <taxon>Cyanobacteriota</taxon>
        <taxon>Cyanophyceae</taxon>
        <taxon>Oscillatoriophycideae</taxon>
        <taxon>Aerosakkonematales</taxon>
        <taxon>Aerosakkonemataceae</taxon>
        <taxon>Aerosakkonema</taxon>
    </lineage>
</organism>
<keyword evidence="1" id="KW-0732">Signal</keyword>
<dbReference type="PANTHER" id="PTHR33619">
    <property type="entry name" value="POLYSACCHARIDE EXPORT PROTEIN GFCE-RELATED"/>
    <property type="match status" value="1"/>
</dbReference>
<dbReference type="Proteomes" id="UP000641646">
    <property type="component" value="Unassembled WGS sequence"/>
</dbReference>
<evidence type="ECO:0000313" key="5">
    <source>
        <dbReference type="Proteomes" id="UP000641646"/>
    </source>
</evidence>
<feature type="domain" description="Polysaccharide export protein N-terminal" evidence="2">
    <location>
        <begin position="52"/>
        <end position="126"/>
    </location>
</feature>
<dbReference type="GO" id="GO:0015159">
    <property type="term" value="F:polysaccharide transmembrane transporter activity"/>
    <property type="evidence" value="ECO:0007669"/>
    <property type="project" value="InterPro"/>
</dbReference>
<dbReference type="InterPro" id="IPR019554">
    <property type="entry name" value="Soluble_ligand-bd"/>
</dbReference>
<dbReference type="InterPro" id="IPR049712">
    <property type="entry name" value="Poly_export"/>
</dbReference>
<keyword evidence="5" id="KW-1185">Reference proteome</keyword>
<proteinExistence type="predicted"/>
<evidence type="ECO:0000313" key="4">
    <source>
        <dbReference type="EMBL" id="MBD2180983.1"/>
    </source>
</evidence>
<name>A0A926ZFD1_9CYAN</name>
<reference evidence="4" key="2">
    <citation type="submission" date="2020-08" db="EMBL/GenBank/DDBJ databases">
        <authorList>
            <person name="Chen M."/>
            <person name="Teng W."/>
            <person name="Zhao L."/>
            <person name="Hu C."/>
            <person name="Zhou Y."/>
            <person name="Han B."/>
            <person name="Song L."/>
            <person name="Shu W."/>
        </authorList>
    </citation>
    <scope>NUCLEOTIDE SEQUENCE</scope>
    <source>
        <strain evidence="4">FACHB-1375</strain>
    </source>
</reference>